<evidence type="ECO:0000256" key="4">
    <source>
        <dbReference type="ARBA" id="ARBA00023002"/>
    </source>
</evidence>
<accession>A0ABR0T4J4</accession>
<comment type="similarity">
    <text evidence="1">Belongs to the FMO family.</text>
</comment>
<evidence type="ECO:0000313" key="5">
    <source>
        <dbReference type="EMBL" id="KAK5998901.1"/>
    </source>
</evidence>
<evidence type="ECO:0000256" key="3">
    <source>
        <dbReference type="ARBA" id="ARBA00022827"/>
    </source>
</evidence>
<keyword evidence="3" id="KW-0274">FAD</keyword>
<dbReference type="SUPFAM" id="SSF51905">
    <property type="entry name" value="FAD/NAD(P)-binding domain"/>
    <property type="match status" value="1"/>
</dbReference>
<dbReference type="EMBL" id="JAVFKD010000001">
    <property type="protein sequence ID" value="KAK5998901.1"/>
    <property type="molecule type" value="Genomic_DNA"/>
</dbReference>
<dbReference type="Pfam" id="PF00743">
    <property type="entry name" value="FMO-like"/>
    <property type="match status" value="1"/>
</dbReference>
<organism evidence="5 6">
    <name type="scientific">Cladobotryum mycophilum</name>
    <dbReference type="NCBI Taxonomy" id="491253"/>
    <lineage>
        <taxon>Eukaryota</taxon>
        <taxon>Fungi</taxon>
        <taxon>Dikarya</taxon>
        <taxon>Ascomycota</taxon>
        <taxon>Pezizomycotina</taxon>
        <taxon>Sordariomycetes</taxon>
        <taxon>Hypocreomycetidae</taxon>
        <taxon>Hypocreales</taxon>
        <taxon>Hypocreaceae</taxon>
        <taxon>Cladobotryum</taxon>
    </lineage>
</organism>
<evidence type="ECO:0000313" key="6">
    <source>
        <dbReference type="Proteomes" id="UP001338125"/>
    </source>
</evidence>
<comment type="caution">
    <text evidence="5">The sequence shown here is derived from an EMBL/GenBank/DDBJ whole genome shotgun (WGS) entry which is preliminary data.</text>
</comment>
<gene>
    <name evidence="5" type="ORF">PT974_01285</name>
</gene>
<name>A0ABR0T4J4_9HYPO</name>
<evidence type="ECO:0000256" key="1">
    <source>
        <dbReference type="ARBA" id="ARBA00009183"/>
    </source>
</evidence>
<keyword evidence="4" id="KW-0560">Oxidoreductase</keyword>
<dbReference type="GO" id="GO:0004497">
    <property type="term" value="F:monooxygenase activity"/>
    <property type="evidence" value="ECO:0007669"/>
    <property type="project" value="UniProtKB-KW"/>
</dbReference>
<dbReference type="Proteomes" id="UP001338125">
    <property type="component" value="Unassembled WGS sequence"/>
</dbReference>
<keyword evidence="6" id="KW-1185">Reference proteome</keyword>
<dbReference type="InterPro" id="IPR020946">
    <property type="entry name" value="Flavin_mOase-like"/>
</dbReference>
<reference evidence="5 6" key="1">
    <citation type="submission" date="2024-01" db="EMBL/GenBank/DDBJ databases">
        <title>Complete genome of Cladobotryum mycophilum ATHUM6906.</title>
        <authorList>
            <person name="Christinaki A.C."/>
            <person name="Myridakis A.I."/>
            <person name="Kouvelis V.N."/>
        </authorList>
    </citation>
    <scope>NUCLEOTIDE SEQUENCE [LARGE SCALE GENOMIC DNA]</scope>
    <source>
        <strain evidence="5 6">ATHUM6906</strain>
    </source>
</reference>
<keyword evidence="2" id="KW-0285">Flavoprotein</keyword>
<protein>
    <submittedName>
        <fullName evidence="5">Monooxygenase aurF</fullName>
    </submittedName>
</protein>
<dbReference type="Gene3D" id="3.50.50.60">
    <property type="entry name" value="FAD/NAD(P)-binding domain"/>
    <property type="match status" value="1"/>
</dbReference>
<dbReference type="PRINTS" id="PR00411">
    <property type="entry name" value="PNDRDTASEI"/>
</dbReference>
<dbReference type="PANTHER" id="PTHR23023">
    <property type="entry name" value="DIMETHYLANILINE MONOOXYGENASE"/>
    <property type="match status" value="1"/>
</dbReference>
<sequence length="550" mass="61075">MISKAVDRVSVGDKVCVIGTGVMGLLAMKNLREQGLHVTALERNEYIGGNWHVTKDPRQVSALPGTKANVSKHAVSPVMEVRSSCPRSLLTSALKLSFSDYPMPDEYPVFPTAQQIGDYLESYAKNFDLLQYIEFSTGVSSVKRDEASNSWFVNTKDAKTGQEVQRQFDRIVIATGSLNVMNVPKVEGIETFAGDAIHSREFKDPTKYAGKNVLVVGLGSTGADTLVFLKNAGAKNVYLSQRHRASVIPRWIKGRPHDHHITRRADYLTRLMAEKSPYMINYVSGRAVEVIDKIFYPSLKSHPIFAGRLDGVLHHTPFVNDDFSRLVENGEVQALPGIARVSGPRSVVFKNGTEVGDLDAIIFCSGYYYDSSLIEGDGHPADPAFASDGFERFRNSRFHNPGNHYQRLYHGFLSEKYPDSLAVLGQLGTPRAIFFFYDLVTMALGGTLQRGPMPYLGLRIDVSATYAFLNRAAGTGIIEKVEGWGFEAWQFWWSNRKLHGLIMDGVNCSAVYRLLDTGRGRKPWKGAVEAIEKANEESDKMALTATSRKK</sequence>
<proteinExistence type="inferred from homology"/>
<dbReference type="InterPro" id="IPR050346">
    <property type="entry name" value="FMO-like"/>
</dbReference>
<dbReference type="InterPro" id="IPR036188">
    <property type="entry name" value="FAD/NAD-bd_sf"/>
</dbReference>
<keyword evidence="5" id="KW-0503">Monooxygenase</keyword>
<evidence type="ECO:0000256" key="2">
    <source>
        <dbReference type="ARBA" id="ARBA00022630"/>
    </source>
</evidence>